<comment type="caution">
    <text evidence="1">The sequence shown here is derived from an EMBL/GenBank/DDBJ whole genome shotgun (WGS) entry which is preliminary data.</text>
</comment>
<keyword evidence="2" id="KW-1185">Reference proteome</keyword>
<dbReference type="EMBL" id="JANAWD010000228">
    <property type="protein sequence ID" value="KAJ3483439.1"/>
    <property type="molecule type" value="Genomic_DNA"/>
</dbReference>
<organism evidence="1 2">
    <name type="scientific">Meripilus lineatus</name>
    <dbReference type="NCBI Taxonomy" id="2056292"/>
    <lineage>
        <taxon>Eukaryota</taxon>
        <taxon>Fungi</taxon>
        <taxon>Dikarya</taxon>
        <taxon>Basidiomycota</taxon>
        <taxon>Agaricomycotina</taxon>
        <taxon>Agaricomycetes</taxon>
        <taxon>Polyporales</taxon>
        <taxon>Meripilaceae</taxon>
        <taxon>Meripilus</taxon>
    </lineage>
</organism>
<proteinExistence type="predicted"/>
<accession>A0AAD5V629</accession>
<protein>
    <recommendedName>
        <fullName evidence="3">Nucleotidyltransferase family protein</fullName>
    </recommendedName>
</protein>
<name>A0AAD5V629_9APHY</name>
<gene>
    <name evidence="1" type="ORF">NLI96_g6315</name>
</gene>
<sequence>MQTNTEPAAAEVNGAREDPRPLYATADLAFILDHAVQGDIRPQELVDALSVRFTRMLEGYVVDPSRLRQTLDDTDSVISGSFVLRFIEGSTEWAEGDMDIYVDRTSVKEIKEVLEAEHYVSETPVRQHWGYGHAAGSIREVIKFKNLGTSRSVDVIVSRNKLSIFPIADFWGTQVMNFMSGSSICIAYPHTLNRIAFIVPRRSTDWKVPILIAKYQRRGYEFRELNGDEIGKVRYFGDKYCLSLPLRQGRGTFGRGPLVDTVVWKL</sequence>
<dbReference type="AlphaFoldDB" id="A0AAD5V629"/>
<reference evidence="1" key="1">
    <citation type="submission" date="2022-07" db="EMBL/GenBank/DDBJ databases">
        <title>Genome Sequence of Physisporinus lineatus.</title>
        <authorList>
            <person name="Buettner E."/>
        </authorList>
    </citation>
    <scope>NUCLEOTIDE SEQUENCE</scope>
    <source>
        <strain evidence="1">VT162</strain>
    </source>
</reference>
<evidence type="ECO:0008006" key="3">
    <source>
        <dbReference type="Google" id="ProtNLM"/>
    </source>
</evidence>
<dbReference type="Proteomes" id="UP001212997">
    <property type="component" value="Unassembled WGS sequence"/>
</dbReference>
<evidence type="ECO:0000313" key="2">
    <source>
        <dbReference type="Proteomes" id="UP001212997"/>
    </source>
</evidence>
<evidence type="ECO:0000313" key="1">
    <source>
        <dbReference type="EMBL" id="KAJ3483439.1"/>
    </source>
</evidence>